<feature type="compositionally biased region" description="Basic and acidic residues" evidence="3">
    <location>
        <begin position="231"/>
        <end position="251"/>
    </location>
</feature>
<organism evidence="5 6">
    <name type="scientific">Parapedobacter defluvii</name>
    <dbReference type="NCBI Taxonomy" id="2045106"/>
    <lineage>
        <taxon>Bacteria</taxon>
        <taxon>Pseudomonadati</taxon>
        <taxon>Bacteroidota</taxon>
        <taxon>Sphingobacteriia</taxon>
        <taxon>Sphingobacteriales</taxon>
        <taxon>Sphingobacteriaceae</taxon>
        <taxon>Parapedobacter</taxon>
    </lineage>
</organism>
<keyword evidence="2" id="KW-0802">TPR repeat</keyword>
<dbReference type="EMBL" id="BMIK01000026">
    <property type="protein sequence ID" value="GGC47004.1"/>
    <property type="molecule type" value="Genomic_DNA"/>
</dbReference>
<feature type="transmembrane region" description="Helical" evidence="4">
    <location>
        <begin position="6"/>
        <end position="24"/>
    </location>
</feature>
<dbReference type="InterPro" id="IPR011990">
    <property type="entry name" value="TPR-like_helical_dom_sf"/>
</dbReference>
<evidence type="ECO:0000313" key="6">
    <source>
        <dbReference type="Proteomes" id="UP000597338"/>
    </source>
</evidence>
<keyword evidence="4" id="KW-0812">Transmembrane</keyword>
<dbReference type="Proteomes" id="UP000597338">
    <property type="component" value="Unassembled WGS sequence"/>
</dbReference>
<keyword evidence="4" id="KW-0472">Membrane</keyword>
<keyword evidence="4" id="KW-1133">Transmembrane helix</keyword>
<name>A0ABQ1MZ06_9SPHI</name>
<evidence type="ECO:0000256" key="3">
    <source>
        <dbReference type="SAM" id="MobiDB-lite"/>
    </source>
</evidence>
<feature type="transmembrane region" description="Helical" evidence="4">
    <location>
        <begin position="205"/>
        <end position="224"/>
    </location>
</feature>
<dbReference type="SUPFAM" id="SSF48452">
    <property type="entry name" value="TPR-like"/>
    <property type="match status" value="1"/>
</dbReference>
<keyword evidence="6" id="KW-1185">Reference proteome</keyword>
<dbReference type="Gene3D" id="1.25.40.10">
    <property type="entry name" value="Tetratricopeptide repeat domain"/>
    <property type="match status" value="1"/>
</dbReference>
<evidence type="ECO:0000313" key="5">
    <source>
        <dbReference type="EMBL" id="GGC47004.1"/>
    </source>
</evidence>
<feature type="region of interest" description="Disordered" evidence="3">
    <location>
        <begin position="231"/>
        <end position="253"/>
    </location>
</feature>
<evidence type="ECO:0008006" key="7">
    <source>
        <dbReference type="Google" id="ProtNLM"/>
    </source>
</evidence>
<gene>
    <name evidence="5" type="ORF">GCM10011386_43940</name>
</gene>
<dbReference type="InterPro" id="IPR050498">
    <property type="entry name" value="Ycf3"/>
</dbReference>
<dbReference type="PANTHER" id="PTHR44858:SF1">
    <property type="entry name" value="UDP-N-ACETYLGLUCOSAMINE--PEPTIDE N-ACETYLGLUCOSAMINYLTRANSFERASE SPINDLY-RELATED"/>
    <property type="match status" value="1"/>
</dbReference>
<keyword evidence="1" id="KW-0677">Repeat</keyword>
<accession>A0ABQ1MZ06</accession>
<dbReference type="RefSeq" id="WP_188753627.1">
    <property type="nucleotide sequence ID" value="NZ_BMIK01000026.1"/>
</dbReference>
<feature type="transmembrane region" description="Helical" evidence="4">
    <location>
        <begin position="123"/>
        <end position="143"/>
    </location>
</feature>
<evidence type="ECO:0000256" key="1">
    <source>
        <dbReference type="ARBA" id="ARBA00022737"/>
    </source>
</evidence>
<evidence type="ECO:0000256" key="2">
    <source>
        <dbReference type="ARBA" id="ARBA00022803"/>
    </source>
</evidence>
<proteinExistence type="predicted"/>
<reference evidence="6" key="1">
    <citation type="journal article" date="2019" name="Int. J. Syst. Evol. Microbiol.">
        <title>The Global Catalogue of Microorganisms (GCM) 10K type strain sequencing project: providing services to taxonomists for standard genome sequencing and annotation.</title>
        <authorList>
            <consortium name="The Broad Institute Genomics Platform"/>
            <consortium name="The Broad Institute Genome Sequencing Center for Infectious Disease"/>
            <person name="Wu L."/>
            <person name="Ma J."/>
        </authorList>
    </citation>
    <scope>NUCLEOTIDE SEQUENCE [LARGE SCALE GENOMIC DNA]</scope>
    <source>
        <strain evidence="6">CGMCC 1.15342</strain>
    </source>
</reference>
<evidence type="ECO:0000256" key="4">
    <source>
        <dbReference type="SAM" id="Phobius"/>
    </source>
</evidence>
<protein>
    <recommendedName>
        <fullName evidence="7">Tetratricopeptide repeat protein</fullName>
    </recommendedName>
</protein>
<comment type="caution">
    <text evidence="5">The sequence shown here is derived from an EMBL/GenBank/DDBJ whole genome shotgun (WGS) entry which is preliminary data.</text>
</comment>
<dbReference type="PANTHER" id="PTHR44858">
    <property type="entry name" value="TETRATRICOPEPTIDE REPEAT PROTEIN 6"/>
    <property type="match status" value="1"/>
</dbReference>
<sequence>MSTYLYLVGIVIFGLIGLLLRKLLDKKLLRSYNALAAIPTERNGEELIQGYYSTEVTVDVSEDHSATDTYNPAKNTFHLSADTARNRNALAIGRTVYLCALKYRLDNGLDNTALRPVLSIARLVSGLVFSILIIVALFINSVITLQVSLVFYFVSVLMLFFLNILPLVKVKGNISQLKKTPSGYVTENEIQALKQVLKSRLKYETAMLIFHPILVIYYYIYLLFQSRDDKSANNEREGKSNRETTNDRELKSTGSSHGLHAYAMGLNCYFNQQWDEAVAYFDKALEEGAILGDIEKRDFFSYRAQCLQALKYEYDAIDDFDKAIEISPRDCNLYFSRSISKGAILDYVGEITDLKKAIELSKESTSLNREYNDEAKKLGYSDAANMFSTRMMIAENNLKSEAQRQEMLNNATSDPERERLRKSFEQIRNVKLKLVKKRQ</sequence>
<feature type="transmembrane region" description="Helical" evidence="4">
    <location>
        <begin position="149"/>
        <end position="168"/>
    </location>
</feature>